<geneLocation type="plasmid" evidence="1 2">
    <name>unnamed4</name>
</geneLocation>
<protein>
    <submittedName>
        <fullName evidence="1">Uncharacterized protein</fullName>
    </submittedName>
</protein>
<dbReference type="Proteomes" id="UP001210538">
    <property type="component" value="Plasmid unnamed4"/>
</dbReference>
<reference evidence="1 2" key="1">
    <citation type="submission" date="2023-01" db="EMBL/GenBank/DDBJ databases">
        <title>Genome sequence resource and annotation of Enterobacter ludwigii, an economically important pathogen of seedling wilt with strawberry.</title>
        <authorList>
            <person name="Xie Y."/>
        </authorList>
    </citation>
    <scope>NUCLEOTIDE SEQUENCE [LARGE SCALE GENOMIC DNA]</scope>
    <source>
        <strain evidence="1 2">CM-TZ4</strain>
        <plasmid evidence="1 2">unnamed4</plasmid>
    </source>
</reference>
<accession>A0AAX3LJ97</accession>
<evidence type="ECO:0000313" key="1">
    <source>
        <dbReference type="EMBL" id="WCE16340.1"/>
    </source>
</evidence>
<keyword evidence="1" id="KW-0614">Plasmid</keyword>
<keyword evidence="2" id="KW-1185">Reference proteome</keyword>
<name>A0AAX3LJ97_9ENTR</name>
<organism evidence="1 2">
    <name type="scientific">Enterobacter ludwigii</name>
    <dbReference type="NCBI Taxonomy" id="299767"/>
    <lineage>
        <taxon>Bacteria</taxon>
        <taxon>Pseudomonadati</taxon>
        <taxon>Pseudomonadota</taxon>
        <taxon>Gammaproteobacteria</taxon>
        <taxon>Enterobacterales</taxon>
        <taxon>Enterobacteriaceae</taxon>
        <taxon>Enterobacter</taxon>
        <taxon>Enterobacter cloacae complex</taxon>
    </lineage>
</organism>
<dbReference type="RefSeq" id="WP_227119167.1">
    <property type="nucleotide sequence ID" value="NZ_CP116351.1"/>
</dbReference>
<dbReference type="EMBL" id="CP116351">
    <property type="protein sequence ID" value="WCE16340.1"/>
    <property type="molecule type" value="Genomic_DNA"/>
</dbReference>
<dbReference type="AlphaFoldDB" id="A0AAX3LJ97"/>
<gene>
    <name evidence="1" type="ORF">PHA72_28245</name>
</gene>
<proteinExistence type="predicted"/>
<evidence type="ECO:0000313" key="2">
    <source>
        <dbReference type="Proteomes" id="UP001210538"/>
    </source>
</evidence>
<sequence>MKEILSARKNRGNVTFRITLSEDSDRVLMFIEKLMKVRSNEPGKKTTKRVVYEHSFSLSELEAMQAVIADAEMYSFCLETLEDFKK</sequence>